<evidence type="ECO:0000313" key="2">
    <source>
        <dbReference type="EMBL" id="WIA21624.1"/>
    </source>
</evidence>
<comment type="subcellular location">
    <subcellularLocation>
        <location evidence="1">Cytoplasm</location>
        <location evidence="1">Cytoskeleton</location>
        <location evidence="1">Cilium axoneme</location>
    </subcellularLocation>
</comment>
<name>A0ABY8UJB2_TETOB</name>
<accession>A0ABY8UJB2</accession>
<proteinExistence type="predicted"/>
<evidence type="ECO:0000313" key="3">
    <source>
        <dbReference type="Proteomes" id="UP001244341"/>
    </source>
</evidence>
<dbReference type="InterPro" id="IPR032675">
    <property type="entry name" value="LRR_dom_sf"/>
</dbReference>
<sequence length="189" mass="19468">MRQASRLCRQLVNAATHSCVLDASCDMTLAAAQQVPRSFPLLSHIGIINAAGAAAGAAAASQALEQQLPGLLQQLPQLSSLSYEGPADRRTPGLDITSALAALNRLSQLALTVTPPLAGALAPLAGLRQLAVLHLAAISPARGWGSALQLLQGCGLQELQLVFADVCDADIAALTALTSLTHVDLHCSR</sequence>
<dbReference type="Proteomes" id="UP001244341">
    <property type="component" value="Chromosome 13b"/>
</dbReference>
<dbReference type="EMBL" id="CP126220">
    <property type="protein sequence ID" value="WIA21624.1"/>
    <property type="molecule type" value="Genomic_DNA"/>
</dbReference>
<organism evidence="2 3">
    <name type="scientific">Tetradesmus obliquus</name>
    <name type="common">Green alga</name>
    <name type="synonym">Acutodesmus obliquus</name>
    <dbReference type="NCBI Taxonomy" id="3088"/>
    <lineage>
        <taxon>Eukaryota</taxon>
        <taxon>Viridiplantae</taxon>
        <taxon>Chlorophyta</taxon>
        <taxon>core chlorophytes</taxon>
        <taxon>Chlorophyceae</taxon>
        <taxon>CS clade</taxon>
        <taxon>Sphaeropleales</taxon>
        <taxon>Scenedesmaceae</taxon>
        <taxon>Tetradesmus</taxon>
    </lineage>
</organism>
<dbReference type="Gene3D" id="3.80.10.10">
    <property type="entry name" value="Ribonuclease Inhibitor"/>
    <property type="match status" value="1"/>
</dbReference>
<gene>
    <name evidence="2" type="ORF">OEZ85_000806</name>
</gene>
<dbReference type="SUPFAM" id="SSF52047">
    <property type="entry name" value="RNI-like"/>
    <property type="match status" value="1"/>
</dbReference>
<protein>
    <submittedName>
        <fullName evidence="2">Uncharacterized protein</fullName>
    </submittedName>
</protein>
<reference evidence="2 3" key="1">
    <citation type="submission" date="2023-05" db="EMBL/GenBank/DDBJ databases">
        <title>A 100% complete, gapless, phased diploid assembly of the Scenedesmus obliquus UTEX 3031 genome.</title>
        <authorList>
            <person name="Biondi T.C."/>
            <person name="Hanschen E.R."/>
            <person name="Kwon T."/>
            <person name="Eng W."/>
            <person name="Kruse C.P.S."/>
            <person name="Koehler S.I."/>
            <person name="Kunde Y."/>
            <person name="Gleasner C.D."/>
            <person name="You Mak K.T."/>
            <person name="Polle J."/>
            <person name="Hovde B.T."/>
            <person name="Starkenburg S.R."/>
        </authorList>
    </citation>
    <scope>NUCLEOTIDE SEQUENCE [LARGE SCALE GENOMIC DNA]</scope>
    <source>
        <strain evidence="2 3">DOE0152z</strain>
    </source>
</reference>
<evidence type="ECO:0000256" key="1">
    <source>
        <dbReference type="ARBA" id="ARBA00004430"/>
    </source>
</evidence>
<keyword evidence="3" id="KW-1185">Reference proteome</keyword>